<comment type="caution">
    <text evidence="3">The sequence shown here is derived from an EMBL/GenBank/DDBJ whole genome shotgun (WGS) entry which is preliminary data.</text>
</comment>
<gene>
    <name evidence="3" type="ORF">CM19_12040</name>
</gene>
<evidence type="ECO:0000313" key="3">
    <source>
        <dbReference type="EMBL" id="EZQ01798.1"/>
    </source>
</evidence>
<sequence length="304" mass="34208">MKELLIIASGGGHTGFARAVAQYLPIKADFVVPEGDNLSISMIKPYADKIYQVPKFRTPSKGTSISLIWRSFISSLSLQKYKKVLATGSNHSILPSFIEFLKGAKIYVIESQDRIVTRGKAVRIISRFSSNVFLHWEEQKRLYKNGIVVGPIVEKPRYEPKDEGYILLSAGSEGFRKLFDTLYSQGIENVVLQSGKVDPSLYPKWKAFAYDQNLEKWIANASVVITHQGKTAMESVVYGKPTIIVYNKEWKRAATLEDTKRYAEILGASFLESPSSKLIELIKEKRKPKILVPGTQKLVEFLIG</sequence>
<dbReference type="PANTHER" id="PTHR21015:SF22">
    <property type="entry name" value="GLYCOSYLTRANSFERASE"/>
    <property type="match status" value="1"/>
</dbReference>
<keyword evidence="4" id="KW-1185">Reference proteome</keyword>
<evidence type="ECO:0000313" key="4">
    <source>
        <dbReference type="Proteomes" id="UP000024332"/>
    </source>
</evidence>
<dbReference type="Gene3D" id="3.40.50.2000">
    <property type="entry name" value="Glycogen Phosphorylase B"/>
    <property type="match status" value="2"/>
</dbReference>
<evidence type="ECO:0000256" key="1">
    <source>
        <dbReference type="ARBA" id="ARBA00006962"/>
    </source>
</evidence>
<dbReference type="EMBL" id="JFZT01000061">
    <property type="protein sequence ID" value="EZQ01798.1"/>
    <property type="molecule type" value="Genomic_DNA"/>
</dbReference>
<name>A0A031LLN3_9CREN</name>
<feature type="domain" description="Glycosyl transferase family 28 C-terminal" evidence="2">
    <location>
        <begin position="198"/>
        <end position="249"/>
    </location>
</feature>
<dbReference type="Pfam" id="PF04101">
    <property type="entry name" value="Glyco_tran_28_C"/>
    <property type="match status" value="1"/>
</dbReference>
<dbReference type="PANTHER" id="PTHR21015">
    <property type="entry name" value="UDP-N-ACETYLGLUCOSAMINE--N-ACETYLMURAMYL-(PENTAPEPTIDE) PYROPHOSPHORYL-UNDECAPRENOL N-ACETYLGLUCOSAMINE TRANSFERASE 1"/>
    <property type="match status" value="1"/>
</dbReference>
<dbReference type="RefSeq" id="WP_048100581.1">
    <property type="nucleotide sequence ID" value="NZ_JFZT01000061.1"/>
</dbReference>
<evidence type="ECO:0000259" key="2">
    <source>
        <dbReference type="Pfam" id="PF04101"/>
    </source>
</evidence>
<dbReference type="Proteomes" id="UP000024332">
    <property type="component" value="Unassembled WGS sequence"/>
</dbReference>
<comment type="similarity">
    <text evidence="1">Belongs to the glycosyltransferase 28 family.</text>
</comment>
<organism evidence="3 4">
    <name type="scientific">Candidatus Acidianus copahuensis</name>
    <dbReference type="NCBI Taxonomy" id="1160895"/>
    <lineage>
        <taxon>Archaea</taxon>
        <taxon>Thermoproteota</taxon>
        <taxon>Thermoprotei</taxon>
        <taxon>Sulfolobales</taxon>
        <taxon>Sulfolobaceae</taxon>
        <taxon>Acidianus</taxon>
    </lineage>
</organism>
<accession>A0A031LLN3</accession>
<reference evidence="3 4" key="1">
    <citation type="submission" date="2014-03" db="EMBL/GenBank/DDBJ databases">
        <title>Draft genome sequence of the novel thermoacidophilic archaea Acidianus copahuensis ALE1 strain, isolated from Copahue volcanic area in Neuquen Argentina.</title>
        <authorList>
            <person name="Urbieta M.S."/>
            <person name="Rascovan N."/>
            <person name="Castro C."/>
            <person name="Revale S."/>
            <person name="Giaveno M.A."/>
            <person name="Vazquez M.P."/>
            <person name="Donati E.R."/>
        </authorList>
    </citation>
    <scope>NUCLEOTIDE SEQUENCE [LARGE SCALE GENOMIC DNA]</scope>
    <source>
        <strain evidence="3 4">ALE1</strain>
    </source>
</reference>
<protein>
    <submittedName>
        <fullName evidence="3">Polysaccharide biosynthesis protein</fullName>
    </submittedName>
</protein>
<dbReference type="SUPFAM" id="SSF53756">
    <property type="entry name" value="UDP-Glycosyltransferase/glycogen phosphorylase"/>
    <property type="match status" value="1"/>
</dbReference>
<proteinExistence type="inferred from homology"/>
<dbReference type="InterPro" id="IPR007235">
    <property type="entry name" value="Glyco_trans_28_C"/>
</dbReference>
<dbReference type="STRING" id="1160895.CM19_12040"/>
<dbReference type="OrthoDB" id="17804at2157"/>
<dbReference type="GO" id="GO:0016758">
    <property type="term" value="F:hexosyltransferase activity"/>
    <property type="evidence" value="ECO:0007669"/>
    <property type="project" value="InterPro"/>
</dbReference>
<dbReference type="AlphaFoldDB" id="A0A031LLN3"/>